<feature type="region of interest" description="Disordered" evidence="1">
    <location>
        <begin position="1"/>
        <end position="60"/>
    </location>
</feature>
<evidence type="ECO:0000256" key="1">
    <source>
        <dbReference type="SAM" id="MobiDB-lite"/>
    </source>
</evidence>
<organism evidence="2 3">
    <name type="scientific">Papilio machaon</name>
    <name type="common">Old World swallowtail butterfly</name>
    <dbReference type="NCBI Taxonomy" id="76193"/>
    <lineage>
        <taxon>Eukaryota</taxon>
        <taxon>Metazoa</taxon>
        <taxon>Ecdysozoa</taxon>
        <taxon>Arthropoda</taxon>
        <taxon>Hexapoda</taxon>
        <taxon>Insecta</taxon>
        <taxon>Pterygota</taxon>
        <taxon>Neoptera</taxon>
        <taxon>Endopterygota</taxon>
        <taxon>Lepidoptera</taxon>
        <taxon>Glossata</taxon>
        <taxon>Ditrysia</taxon>
        <taxon>Papilionoidea</taxon>
        <taxon>Papilionidae</taxon>
        <taxon>Papilioninae</taxon>
        <taxon>Papilio</taxon>
    </lineage>
</organism>
<gene>
    <name evidence="2" type="ORF">RR48_09784</name>
</gene>
<dbReference type="Proteomes" id="UP000053240">
    <property type="component" value="Unassembled WGS sequence"/>
</dbReference>
<proteinExistence type="predicted"/>
<name>A0A194R2C2_PAPMA</name>
<evidence type="ECO:0000313" key="2">
    <source>
        <dbReference type="EMBL" id="KPJ11847.1"/>
    </source>
</evidence>
<sequence>MSAMDAPDKGADQAVQQKQALKRPAVDTRADSKKTTSPSGSIQSVFTKPGFENDADIQYSESDKGPYTVFVSRKETDPSSGSSLKTLRVAQLLHKHNVPDIAEGGIKETGRNKISVTFNKPQSANAFLKNPVLENSNLVGHIPRFHIFRLGVVRNIPTEWTLEELLSGICTPPNFGEVIRARRLNFKSRREDSVTWVPSTTVVLTFTGQRLPDKIFCFNPRTVPISEFH</sequence>
<feature type="compositionally biased region" description="Basic and acidic residues" evidence="1">
    <location>
        <begin position="1"/>
        <end position="11"/>
    </location>
</feature>
<dbReference type="EMBL" id="KQ460855">
    <property type="protein sequence ID" value="KPJ11847.1"/>
    <property type="molecule type" value="Genomic_DNA"/>
</dbReference>
<keyword evidence="3" id="KW-1185">Reference proteome</keyword>
<feature type="compositionally biased region" description="Basic and acidic residues" evidence="1">
    <location>
        <begin position="24"/>
        <end position="34"/>
    </location>
</feature>
<protein>
    <submittedName>
        <fullName evidence="2">Uncharacterized protein</fullName>
    </submittedName>
</protein>
<accession>A0A194R2C2</accession>
<dbReference type="STRING" id="76193.A0A194R2C2"/>
<reference evidence="2 3" key="1">
    <citation type="journal article" date="2015" name="Nat. Commun.">
        <title>Outbred genome sequencing and CRISPR/Cas9 gene editing in butterflies.</title>
        <authorList>
            <person name="Li X."/>
            <person name="Fan D."/>
            <person name="Zhang W."/>
            <person name="Liu G."/>
            <person name="Zhang L."/>
            <person name="Zhao L."/>
            <person name="Fang X."/>
            <person name="Chen L."/>
            <person name="Dong Y."/>
            <person name="Chen Y."/>
            <person name="Ding Y."/>
            <person name="Zhao R."/>
            <person name="Feng M."/>
            <person name="Zhu Y."/>
            <person name="Feng Y."/>
            <person name="Jiang X."/>
            <person name="Zhu D."/>
            <person name="Xiang H."/>
            <person name="Feng X."/>
            <person name="Li S."/>
            <person name="Wang J."/>
            <person name="Zhang G."/>
            <person name="Kronforst M.R."/>
            <person name="Wang W."/>
        </authorList>
    </citation>
    <scope>NUCLEOTIDE SEQUENCE [LARGE SCALE GENOMIC DNA]</scope>
    <source>
        <strain evidence="2">Ya'a_city_454_Pm</strain>
        <tissue evidence="2">Whole body</tissue>
    </source>
</reference>
<dbReference type="AlphaFoldDB" id="A0A194R2C2"/>
<evidence type="ECO:0000313" key="3">
    <source>
        <dbReference type="Proteomes" id="UP000053240"/>
    </source>
</evidence>
<feature type="compositionally biased region" description="Polar residues" evidence="1">
    <location>
        <begin position="35"/>
        <end position="46"/>
    </location>
</feature>
<dbReference type="InParanoid" id="A0A194R2C2"/>